<accession>A0A9P8F7R4</accession>
<feature type="signal peptide" evidence="2">
    <location>
        <begin position="1"/>
        <end position="20"/>
    </location>
</feature>
<evidence type="ECO:0000313" key="5">
    <source>
        <dbReference type="Proteomes" id="UP000729357"/>
    </source>
</evidence>
<protein>
    <recommendedName>
        <fullName evidence="3">Plastocyanin-like domain-containing protein</fullName>
    </recommendedName>
</protein>
<evidence type="ECO:0000259" key="3">
    <source>
        <dbReference type="Pfam" id="PF07732"/>
    </source>
</evidence>
<dbReference type="AlphaFoldDB" id="A0A9P8F7R4"/>
<dbReference type="GO" id="GO:0005507">
    <property type="term" value="F:copper ion binding"/>
    <property type="evidence" value="ECO:0007669"/>
    <property type="project" value="InterPro"/>
</dbReference>
<feature type="non-terminal residue" evidence="4">
    <location>
        <position position="105"/>
    </location>
</feature>
<gene>
    <name evidence="4" type="ORF">KCU98_g18854</name>
</gene>
<dbReference type="EMBL" id="JAHFXS010005200">
    <property type="protein sequence ID" value="KAG9941884.1"/>
    <property type="molecule type" value="Genomic_DNA"/>
</dbReference>
<reference evidence="4" key="2">
    <citation type="submission" date="2021-08" db="EMBL/GenBank/DDBJ databases">
        <authorList>
            <person name="Gostincar C."/>
            <person name="Sun X."/>
            <person name="Song Z."/>
            <person name="Gunde-Cimerman N."/>
        </authorList>
    </citation>
    <scope>NUCLEOTIDE SEQUENCE</scope>
    <source>
        <strain evidence="4">EXF-9298</strain>
    </source>
</reference>
<dbReference type="Pfam" id="PF07732">
    <property type="entry name" value="Cu-oxidase_3"/>
    <property type="match status" value="1"/>
</dbReference>
<sequence>MASRTLLWVASLASVPLALAGSPTYSAIFQHPLPLAPIATPASSANVNGQQIDFYEVTIEPFQKQIYPDLGPANLVGFNGVVPGPTYYVQKGTQTIIRYHNNHTD</sequence>
<dbReference type="Gene3D" id="2.60.40.420">
    <property type="entry name" value="Cupredoxins - blue copper proteins"/>
    <property type="match status" value="1"/>
</dbReference>
<comment type="similarity">
    <text evidence="1">Belongs to the multicopper oxidase family.</text>
</comment>
<reference evidence="4" key="1">
    <citation type="journal article" date="2021" name="J Fungi (Basel)">
        <title>Virulence traits and population genomics of the black yeast Aureobasidium melanogenum.</title>
        <authorList>
            <person name="Cernosa A."/>
            <person name="Sun X."/>
            <person name="Gostincar C."/>
            <person name="Fang C."/>
            <person name="Gunde-Cimerman N."/>
            <person name="Song Z."/>
        </authorList>
    </citation>
    <scope>NUCLEOTIDE SEQUENCE</scope>
    <source>
        <strain evidence="4">EXF-9298</strain>
    </source>
</reference>
<dbReference type="InterPro" id="IPR008972">
    <property type="entry name" value="Cupredoxin"/>
</dbReference>
<comment type="caution">
    <text evidence="4">The sequence shown here is derived from an EMBL/GenBank/DDBJ whole genome shotgun (WGS) entry which is preliminary data.</text>
</comment>
<dbReference type="SUPFAM" id="SSF49503">
    <property type="entry name" value="Cupredoxins"/>
    <property type="match status" value="1"/>
</dbReference>
<keyword evidence="5" id="KW-1185">Reference proteome</keyword>
<dbReference type="Proteomes" id="UP000729357">
    <property type="component" value="Unassembled WGS sequence"/>
</dbReference>
<feature type="chain" id="PRO_5040260381" description="Plastocyanin-like domain-containing protein" evidence="2">
    <location>
        <begin position="21"/>
        <end position="105"/>
    </location>
</feature>
<feature type="domain" description="Plastocyanin-like" evidence="3">
    <location>
        <begin position="64"/>
        <end position="103"/>
    </location>
</feature>
<keyword evidence="2" id="KW-0732">Signal</keyword>
<dbReference type="InterPro" id="IPR011707">
    <property type="entry name" value="Cu-oxidase-like_N"/>
</dbReference>
<evidence type="ECO:0000256" key="1">
    <source>
        <dbReference type="ARBA" id="ARBA00010609"/>
    </source>
</evidence>
<evidence type="ECO:0000256" key="2">
    <source>
        <dbReference type="SAM" id="SignalP"/>
    </source>
</evidence>
<proteinExistence type="inferred from homology"/>
<evidence type="ECO:0000313" key="4">
    <source>
        <dbReference type="EMBL" id="KAG9941884.1"/>
    </source>
</evidence>
<name>A0A9P8F7R4_AURME</name>
<organism evidence="4 5">
    <name type="scientific">Aureobasidium melanogenum</name>
    <name type="common">Aureobasidium pullulans var. melanogenum</name>
    <dbReference type="NCBI Taxonomy" id="46634"/>
    <lineage>
        <taxon>Eukaryota</taxon>
        <taxon>Fungi</taxon>
        <taxon>Dikarya</taxon>
        <taxon>Ascomycota</taxon>
        <taxon>Pezizomycotina</taxon>
        <taxon>Dothideomycetes</taxon>
        <taxon>Dothideomycetidae</taxon>
        <taxon>Dothideales</taxon>
        <taxon>Saccotheciaceae</taxon>
        <taxon>Aureobasidium</taxon>
    </lineage>
</organism>